<gene>
    <name evidence="3" type="ORF">H7U35_06965</name>
    <name evidence="2" type="ORF">K8W02_00730</name>
</gene>
<reference evidence="3 5" key="3">
    <citation type="journal article" date="2021" name="Sci. Rep.">
        <title>The distribution of antibiotic resistance genes in chicken gut microbiota commensals.</title>
        <authorList>
            <person name="Juricova H."/>
            <person name="Matiasovicova J."/>
            <person name="Kubasova T."/>
            <person name="Cejkova D."/>
            <person name="Rychlik I."/>
        </authorList>
    </citation>
    <scope>NUCLEOTIDE SEQUENCE [LARGE SCALE GENOMIC DNA]</scope>
    <source>
        <strain evidence="3 5">An772</strain>
    </source>
</reference>
<name>A0A921HU54_9BACT</name>
<evidence type="ECO:0000313" key="3">
    <source>
        <dbReference type="EMBL" id="MBM6734960.1"/>
    </source>
</evidence>
<proteinExistence type="predicted"/>
<dbReference type="PROSITE" id="PS51257">
    <property type="entry name" value="PROKAR_LIPOPROTEIN"/>
    <property type="match status" value="1"/>
</dbReference>
<dbReference type="EMBL" id="JACLYZ010000012">
    <property type="protein sequence ID" value="MBM6734960.1"/>
    <property type="molecule type" value="Genomic_DNA"/>
</dbReference>
<reference evidence="2" key="4">
    <citation type="submission" date="2021-09" db="EMBL/GenBank/DDBJ databases">
        <authorList>
            <person name="Gilroy R."/>
        </authorList>
    </citation>
    <scope>NUCLEOTIDE SEQUENCE</scope>
    <source>
        <strain evidence="2">CHK55-1828</strain>
    </source>
</reference>
<accession>A0A921HU54</accession>
<keyword evidence="1" id="KW-0732">Signal</keyword>
<dbReference type="Proteomes" id="UP000717835">
    <property type="component" value="Unassembled WGS sequence"/>
</dbReference>
<evidence type="ECO:0000313" key="4">
    <source>
        <dbReference type="Proteomes" id="UP000717835"/>
    </source>
</evidence>
<reference evidence="3" key="1">
    <citation type="submission" date="2020-08" db="EMBL/GenBank/DDBJ databases">
        <authorList>
            <person name="Cejkova D."/>
            <person name="Kubasova T."/>
            <person name="Jahodarova E."/>
            <person name="Rychlik I."/>
        </authorList>
    </citation>
    <scope>NUCLEOTIDE SEQUENCE</scope>
    <source>
        <strain evidence="3">An772</strain>
    </source>
</reference>
<dbReference type="RefSeq" id="WP_205095202.1">
    <property type="nucleotide sequence ID" value="NZ_CAWVFH010000001.1"/>
</dbReference>
<dbReference type="EMBL" id="DYVX01000003">
    <property type="protein sequence ID" value="HJF90901.1"/>
    <property type="molecule type" value="Genomic_DNA"/>
</dbReference>
<evidence type="ECO:0000313" key="2">
    <source>
        <dbReference type="EMBL" id="HJF90901.1"/>
    </source>
</evidence>
<reference evidence="2" key="2">
    <citation type="journal article" date="2021" name="PeerJ">
        <title>Extensive microbial diversity within the chicken gut microbiome revealed by metagenomics and culture.</title>
        <authorList>
            <person name="Gilroy R."/>
            <person name="Ravi A."/>
            <person name="Getino M."/>
            <person name="Pursley I."/>
            <person name="Horton D.L."/>
            <person name="Alikhan N.F."/>
            <person name="Baker D."/>
            <person name="Gharbi K."/>
            <person name="Hall N."/>
            <person name="Watson M."/>
            <person name="Adriaenssens E.M."/>
            <person name="Foster-Nyarko E."/>
            <person name="Jarju S."/>
            <person name="Secka A."/>
            <person name="Antonio M."/>
            <person name="Oren A."/>
            <person name="Chaudhuri R.R."/>
            <person name="La Ragione R."/>
            <person name="Hildebrand F."/>
            <person name="Pallen M.J."/>
        </authorList>
    </citation>
    <scope>NUCLEOTIDE SEQUENCE</scope>
    <source>
        <strain evidence="2">CHK55-1828</strain>
    </source>
</reference>
<organism evidence="2 4">
    <name type="scientific">Mediterranea massiliensis</name>
    <dbReference type="NCBI Taxonomy" id="1841865"/>
    <lineage>
        <taxon>Bacteria</taxon>
        <taxon>Pseudomonadati</taxon>
        <taxon>Bacteroidota</taxon>
        <taxon>Bacteroidia</taxon>
        <taxon>Bacteroidales</taxon>
        <taxon>Bacteroidaceae</taxon>
        <taxon>Mediterranea</taxon>
    </lineage>
</organism>
<feature type="chain" id="PRO_5037548617" evidence="1">
    <location>
        <begin position="23"/>
        <end position="127"/>
    </location>
</feature>
<sequence length="127" mass="13705">MKKLTVLFVVSAGLWLAACRPAAQKQEGSVQQETSAVSDSVVTCSGRLVMGHEAYSFTPDGDTLSYWVVDRSGELKKRYEEALPADAKPYTPVSAELKVKMMGPSSEGFAAEYDGVVEVQAIIRVGE</sequence>
<keyword evidence="5" id="KW-1185">Reference proteome</keyword>
<protein>
    <submittedName>
        <fullName evidence="2">Uncharacterized protein</fullName>
    </submittedName>
</protein>
<dbReference type="AlphaFoldDB" id="A0A921HU54"/>
<feature type="signal peptide" evidence="1">
    <location>
        <begin position="1"/>
        <end position="22"/>
    </location>
</feature>
<evidence type="ECO:0000256" key="1">
    <source>
        <dbReference type="SAM" id="SignalP"/>
    </source>
</evidence>
<comment type="caution">
    <text evidence="2">The sequence shown here is derived from an EMBL/GenBank/DDBJ whole genome shotgun (WGS) entry which is preliminary data.</text>
</comment>
<evidence type="ECO:0000313" key="5">
    <source>
        <dbReference type="Proteomes" id="UP000766986"/>
    </source>
</evidence>
<dbReference type="Proteomes" id="UP000766986">
    <property type="component" value="Unassembled WGS sequence"/>
</dbReference>